<proteinExistence type="predicted"/>
<dbReference type="OrthoDB" id="439917at2759"/>
<sequence>MKLIEWKDNTKDLRPLAAESCGVEGSEDEEDQDRIFFARKKRRPCRGYRKEQRLSGKSDKDDNGQTPFVPLEETD</sequence>
<evidence type="ECO:0000256" key="1">
    <source>
        <dbReference type="SAM" id="MobiDB-lite"/>
    </source>
</evidence>
<name>A0A183EJJ8_9BILA</name>
<reference evidence="2 3" key="2">
    <citation type="submission" date="2018-11" db="EMBL/GenBank/DDBJ databases">
        <authorList>
            <consortium name="Pathogen Informatics"/>
        </authorList>
    </citation>
    <scope>NUCLEOTIDE SEQUENCE [LARGE SCALE GENOMIC DNA]</scope>
</reference>
<dbReference type="Proteomes" id="UP000271098">
    <property type="component" value="Unassembled WGS sequence"/>
</dbReference>
<accession>A0A183EJJ8</accession>
<protein>
    <submittedName>
        <fullName evidence="2 4">Uncharacterized protein</fullName>
    </submittedName>
</protein>
<feature type="region of interest" description="Disordered" evidence="1">
    <location>
        <begin position="43"/>
        <end position="75"/>
    </location>
</feature>
<dbReference type="AlphaFoldDB" id="A0A183EJJ8"/>
<evidence type="ECO:0000313" key="3">
    <source>
        <dbReference type="Proteomes" id="UP000271098"/>
    </source>
</evidence>
<reference evidence="4" key="1">
    <citation type="submission" date="2016-06" db="UniProtKB">
        <authorList>
            <consortium name="WormBaseParasite"/>
        </authorList>
    </citation>
    <scope>IDENTIFICATION</scope>
</reference>
<gene>
    <name evidence="2" type="ORF">GPUH_LOCUS21138</name>
</gene>
<evidence type="ECO:0000313" key="2">
    <source>
        <dbReference type="EMBL" id="VDN37574.1"/>
    </source>
</evidence>
<organism evidence="4">
    <name type="scientific">Gongylonema pulchrum</name>
    <dbReference type="NCBI Taxonomy" id="637853"/>
    <lineage>
        <taxon>Eukaryota</taxon>
        <taxon>Metazoa</taxon>
        <taxon>Ecdysozoa</taxon>
        <taxon>Nematoda</taxon>
        <taxon>Chromadorea</taxon>
        <taxon>Rhabditida</taxon>
        <taxon>Spirurina</taxon>
        <taxon>Spiruromorpha</taxon>
        <taxon>Spiruroidea</taxon>
        <taxon>Gongylonematidae</taxon>
        <taxon>Gongylonema</taxon>
    </lineage>
</organism>
<dbReference type="EMBL" id="UYRT01091912">
    <property type="protein sequence ID" value="VDN37574.1"/>
    <property type="molecule type" value="Genomic_DNA"/>
</dbReference>
<evidence type="ECO:0000313" key="4">
    <source>
        <dbReference type="WBParaSite" id="GPUH_0002116401-mRNA-1"/>
    </source>
</evidence>
<dbReference type="WBParaSite" id="GPUH_0002116401-mRNA-1">
    <property type="protein sequence ID" value="GPUH_0002116401-mRNA-1"/>
    <property type="gene ID" value="GPUH_0002116401"/>
</dbReference>
<keyword evidence="3" id="KW-1185">Reference proteome</keyword>
<feature type="compositionally biased region" description="Basic and acidic residues" evidence="1">
    <location>
        <begin position="48"/>
        <end position="63"/>
    </location>
</feature>